<keyword evidence="3" id="KW-0677">Repeat</keyword>
<feature type="signal peptide" evidence="4">
    <location>
        <begin position="1"/>
        <end position="17"/>
    </location>
</feature>
<dbReference type="NCBIfam" id="TIGR04183">
    <property type="entry name" value="Por_Secre_tail"/>
    <property type="match status" value="1"/>
</dbReference>
<dbReference type="AlphaFoldDB" id="F2IAV1"/>
<keyword evidence="2 4" id="KW-0732">Signal</keyword>
<evidence type="ECO:0000256" key="3">
    <source>
        <dbReference type="ARBA" id="ARBA00022737"/>
    </source>
</evidence>
<accession>F2IAV1</accession>
<evidence type="ECO:0000313" key="6">
    <source>
        <dbReference type="EMBL" id="AEA45275.1"/>
    </source>
</evidence>
<protein>
    <submittedName>
        <fullName evidence="6">Kelch repeat type 1-containing protein</fullName>
    </submittedName>
</protein>
<evidence type="ECO:0000256" key="1">
    <source>
        <dbReference type="ARBA" id="ARBA00022441"/>
    </source>
</evidence>
<sequence precursor="true">MKQIVFLFLFLSSFIHAQTWTSVTSVPTAGRDDGICFALNGSGYIVTGYLGTFAESNKLFQYDASTNSWNEKSVFPGIARQYSSVFTLNNKAYIVGGYSEFSQALNDVWEYDAFTNSWSQKTNFPGIARWHATATSIRNTAYLGMGTTADSTLADFWKYNPDLDSWIQLSNYPGGPNRSVLGFSLFNEGIFGEGFDINPITYSNSWYSFNPSTETWTSFPPLPAGLRSYGTAISNEMSAIVCGGMDENSIFKNDCFYLDHTKTWRAIPALPVTGLKGAKGFALNGRFYLGTGLNDNLTRISDFFQYTPEMKSPKESLLFPNPSKDYFNLITEANAKVSLLSIGGQLIKQFKTNDSGFLEITNLPIGLYLLLIEGKKSSEIKKIAKV</sequence>
<evidence type="ECO:0000259" key="5">
    <source>
        <dbReference type="Pfam" id="PF18962"/>
    </source>
</evidence>
<keyword evidence="7" id="KW-1185">Reference proteome</keyword>
<evidence type="ECO:0000313" key="7">
    <source>
        <dbReference type="Proteomes" id="UP000007463"/>
    </source>
</evidence>
<dbReference type="PANTHER" id="PTHR45632">
    <property type="entry name" value="LD33804P"/>
    <property type="match status" value="1"/>
</dbReference>
<dbReference type="Gene3D" id="2.120.10.80">
    <property type="entry name" value="Kelch-type beta propeller"/>
    <property type="match status" value="2"/>
</dbReference>
<dbReference type="InterPro" id="IPR026444">
    <property type="entry name" value="Secre_tail"/>
</dbReference>
<reference evidence="7" key="2">
    <citation type="submission" date="2011-02" db="EMBL/GenBank/DDBJ databases">
        <title>The complete genome of Fluviicola taffensis DSM 16823.</title>
        <authorList>
            <consortium name="US DOE Joint Genome Institute (JGI-PGF)"/>
            <person name="Lucas S."/>
            <person name="Copeland A."/>
            <person name="Lapidus A."/>
            <person name="Bruce D."/>
            <person name="Goodwin L."/>
            <person name="Pitluck S."/>
            <person name="Kyrpides N."/>
            <person name="Mavromatis K."/>
            <person name="Ivanova N."/>
            <person name="Mikhailova N."/>
            <person name="Pagani I."/>
            <person name="Chertkov O."/>
            <person name="Detter J.C."/>
            <person name="Han C."/>
            <person name="Tapia R."/>
            <person name="Land M."/>
            <person name="Hauser L."/>
            <person name="Markowitz V."/>
            <person name="Cheng J.-F."/>
            <person name="Hugenholtz P."/>
            <person name="Woyke T."/>
            <person name="Wu D."/>
            <person name="Tindall B."/>
            <person name="Pomrenke H.G."/>
            <person name="Brambilla E."/>
            <person name="Klenk H.-P."/>
            <person name="Eisen J.A."/>
        </authorList>
    </citation>
    <scope>NUCLEOTIDE SEQUENCE [LARGE SCALE GENOMIC DNA]</scope>
    <source>
        <strain evidence="7">DSM 16823 / RW262 / RW262</strain>
    </source>
</reference>
<name>F2IAV1_FLUTR</name>
<feature type="chain" id="PRO_5003283517" evidence="4">
    <location>
        <begin position="18"/>
        <end position="386"/>
    </location>
</feature>
<organism evidence="6 7">
    <name type="scientific">Fluviicola taffensis (strain DSM 16823 / NCIMB 13979 / RW262)</name>
    <dbReference type="NCBI Taxonomy" id="755732"/>
    <lineage>
        <taxon>Bacteria</taxon>
        <taxon>Pseudomonadati</taxon>
        <taxon>Bacteroidota</taxon>
        <taxon>Flavobacteriia</taxon>
        <taxon>Flavobacteriales</taxon>
        <taxon>Crocinitomicaceae</taxon>
        <taxon>Fluviicola</taxon>
    </lineage>
</organism>
<reference evidence="6 7" key="1">
    <citation type="journal article" date="2011" name="Stand. Genomic Sci.">
        <title>Complete genome sequence of the gliding freshwater bacterium Fluviicola taffensis type strain (RW262).</title>
        <authorList>
            <person name="Woyke T."/>
            <person name="Chertkov O."/>
            <person name="Lapidus A."/>
            <person name="Nolan M."/>
            <person name="Lucas S."/>
            <person name="Del Rio T.G."/>
            <person name="Tice H."/>
            <person name="Cheng J.F."/>
            <person name="Tapia R."/>
            <person name="Han C."/>
            <person name="Goodwin L."/>
            <person name="Pitluck S."/>
            <person name="Liolios K."/>
            <person name="Pagani I."/>
            <person name="Ivanova N."/>
            <person name="Huntemann M."/>
            <person name="Mavromatis K."/>
            <person name="Mikhailova N."/>
            <person name="Pati A."/>
            <person name="Chen A."/>
            <person name="Palaniappan K."/>
            <person name="Land M."/>
            <person name="Hauser L."/>
            <person name="Brambilla E.M."/>
            <person name="Rohde M."/>
            <person name="Mwirichia R."/>
            <person name="Sikorski J."/>
            <person name="Tindall B.J."/>
            <person name="Goker M."/>
            <person name="Bristow J."/>
            <person name="Eisen J.A."/>
            <person name="Markowitz V."/>
            <person name="Hugenholtz P."/>
            <person name="Klenk H.P."/>
            <person name="Kyrpides N.C."/>
        </authorList>
    </citation>
    <scope>NUCLEOTIDE SEQUENCE [LARGE SCALE GENOMIC DNA]</scope>
    <source>
        <strain evidence="7">DSM 16823 / RW262 / RW262</strain>
    </source>
</reference>
<dbReference type="SMART" id="SM00612">
    <property type="entry name" value="Kelch"/>
    <property type="match status" value="3"/>
</dbReference>
<evidence type="ECO:0000256" key="4">
    <source>
        <dbReference type="SAM" id="SignalP"/>
    </source>
</evidence>
<dbReference type="PANTHER" id="PTHR45632:SF3">
    <property type="entry name" value="KELCH-LIKE PROTEIN 32"/>
    <property type="match status" value="1"/>
</dbReference>
<gene>
    <name evidence="6" type="ordered locus">Fluta_3303</name>
</gene>
<dbReference type="SUPFAM" id="SSF117281">
    <property type="entry name" value="Kelch motif"/>
    <property type="match status" value="1"/>
</dbReference>
<proteinExistence type="predicted"/>
<dbReference type="OrthoDB" id="103335at2"/>
<dbReference type="EMBL" id="CP002542">
    <property type="protein sequence ID" value="AEA45275.1"/>
    <property type="molecule type" value="Genomic_DNA"/>
</dbReference>
<dbReference type="eggNOG" id="COG3055">
    <property type="taxonomic scope" value="Bacteria"/>
</dbReference>
<evidence type="ECO:0000256" key="2">
    <source>
        <dbReference type="ARBA" id="ARBA00022729"/>
    </source>
</evidence>
<dbReference type="Pfam" id="PF18962">
    <property type="entry name" value="Por_Secre_tail"/>
    <property type="match status" value="1"/>
</dbReference>
<dbReference type="STRING" id="755732.Fluta_3303"/>
<feature type="domain" description="Secretion system C-terminal sorting" evidence="5">
    <location>
        <begin position="318"/>
        <end position="383"/>
    </location>
</feature>
<dbReference type="Proteomes" id="UP000007463">
    <property type="component" value="Chromosome"/>
</dbReference>
<dbReference type="HOGENOM" id="CLU_701769_0_0_10"/>
<dbReference type="RefSeq" id="WP_013688042.1">
    <property type="nucleotide sequence ID" value="NC_015321.1"/>
</dbReference>
<dbReference type="KEGG" id="fte:Fluta_3303"/>
<dbReference type="InterPro" id="IPR015915">
    <property type="entry name" value="Kelch-typ_b-propeller"/>
</dbReference>
<dbReference type="Pfam" id="PF24681">
    <property type="entry name" value="Kelch_KLHDC2_KLHL20_DRC7"/>
    <property type="match status" value="1"/>
</dbReference>
<keyword evidence="1" id="KW-0880">Kelch repeat</keyword>
<dbReference type="InterPro" id="IPR006652">
    <property type="entry name" value="Kelch_1"/>
</dbReference>